<name>A0A1H3JF83_ALLWA</name>
<organism evidence="1 2">
    <name type="scientific">Allochromatium warmingii</name>
    <name type="common">Chromatium warmingii</name>
    <dbReference type="NCBI Taxonomy" id="61595"/>
    <lineage>
        <taxon>Bacteria</taxon>
        <taxon>Pseudomonadati</taxon>
        <taxon>Pseudomonadota</taxon>
        <taxon>Gammaproteobacteria</taxon>
        <taxon>Chromatiales</taxon>
        <taxon>Chromatiaceae</taxon>
        <taxon>Allochromatium</taxon>
    </lineage>
</organism>
<dbReference type="PANTHER" id="PTHR21192:SF2">
    <property type="entry name" value="NADH DEHYDROGENASE [UBIQUINONE] 1 ALPHA SUBCOMPLEX ASSEMBLY FACTOR 3"/>
    <property type="match status" value="1"/>
</dbReference>
<dbReference type="OrthoDB" id="9800373at2"/>
<dbReference type="STRING" id="61595.SAMN05421644_15715"/>
<dbReference type="Proteomes" id="UP000198672">
    <property type="component" value="Unassembled WGS sequence"/>
</dbReference>
<evidence type="ECO:0000313" key="2">
    <source>
        <dbReference type="Proteomes" id="UP000198672"/>
    </source>
</evidence>
<dbReference type="Pfam" id="PF04430">
    <property type="entry name" value="DUF498"/>
    <property type="match status" value="1"/>
</dbReference>
<dbReference type="Gene3D" id="3.40.1230.10">
    <property type="entry name" value="MTH938-like"/>
    <property type="match status" value="1"/>
</dbReference>
<proteinExistence type="predicted"/>
<keyword evidence="2" id="KW-1185">Reference proteome</keyword>
<evidence type="ECO:0000313" key="1">
    <source>
        <dbReference type="EMBL" id="SDY38643.1"/>
    </source>
</evidence>
<gene>
    <name evidence="1" type="ORF">SAMN05421644_15715</name>
</gene>
<dbReference type="InterPro" id="IPR036748">
    <property type="entry name" value="MTH938-like_sf"/>
</dbReference>
<dbReference type="PANTHER" id="PTHR21192">
    <property type="entry name" value="NUCLEAR PROTEIN E3-3"/>
    <property type="match status" value="1"/>
</dbReference>
<dbReference type="EMBL" id="FNOW01000057">
    <property type="protein sequence ID" value="SDY38643.1"/>
    <property type="molecule type" value="Genomic_DNA"/>
</dbReference>
<dbReference type="RefSeq" id="WP_091335237.1">
    <property type="nucleotide sequence ID" value="NZ_FNOW01000057.1"/>
</dbReference>
<protein>
    <submittedName>
        <fullName evidence="1">Uncharacterized conserved protein, contains Mth938-like domain</fullName>
    </submittedName>
</protein>
<dbReference type="SUPFAM" id="SSF64076">
    <property type="entry name" value="MTH938-like"/>
    <property type="match status" value="1"/>
</dbReference>
<sequence length="130" mass="13604">MKFSEADHSSGYRIDSYGAGWIGLAGRCYTESLILTPTTIITPWEPVSLAALRPQHLTPLVDLAPHVVLIGSGEAPALLDVALYAPLLAAGIGVEVMTTAAACRTYNILMAEGRTVAAGLIVHPSAPHSI</sequence>
<dbReference type="InterPro" id="IPR007523">
    <property type="entry name" value="NDUFAF3/AAMDC"/>
</dbReference>
<dbReference type="CDD" id="cd05560">
    <property type="entry name" value="Xcc1710_like"/>
    <property type="match status" value="1"/>
</dbReference>
<reference evidence="2" key="1">
    <citation type="submission" date="2016-10" db="EMBL/GenBank/DDBJ databases">
        <authorList>
            <person name="Varghese N."/>
            <person name="Submissions S."/>
        </authorList>
    </citation>
    <scope>NUCLEOTIDE SEQUENCE [LARGE SCALE GENOMIC DNA]</scope>
    <source>
        <strain evidence="2">DSM 173</strain>
    </source>
</reference>
<dbReference type="AlphaFoldDB" id="A0A1H3JF83"/>
<accession>A0A1H3JF83</accession>